<dbReference type="CDD" id="cd11475">
    <property type="entry name" value="SLC5sbd_PutP"/>
    <property type="match status" value="1"/>
</dbReference>
<dbReference type="PROSITE" id="PS00457">
    <property type="entry name" value="NA_SOLUT_SYMP_2"/>
    <property type="match status" value="1"/>
</dbReference>
<accession>A0ABS5LA12</accession>
<dbReference type="InterPro" id="IPR050277">
    <property type="entry name" value="Sodium:Solute_Symporter"/>
</dbReference>
<dbReference type="PANTHER" id="PTHR48086:SF3">
    <property type="entry name" value="SODIUM_PROLINE SYMPORTER"/>
    <property type="match status" value="1"/>
</dbReference>
<evidence type="ECO:0000256" key="14">
    <source>
        <dbReference type="RuleBase" id="RU366012"/>
    </source>
</evidence>
<dbReference type="Gene3D" id="1.20.1730.10">
    <property type="entry name" value="Sodium/glucose cotransporter"/>
    <property type="match status" value="1"/>
</dbReference>
<dbReference type="EMBL" id="JAGVRK010000001">
    <property type="protein sequence ID" value="MBS2967560.1"/>
    <property type="molecule type" value="Genomic_DNA"/>
</dbReference>
<feature type="transmembrane region" description="Helical" evidence="14">
    <location>
        <begin position="423"/>
        <end position="442"/>
    </location>
</feature>
<dbReference type="PANTHER" id="PTHR48086">
    <property type="entry name" value="SODIUM/PROLINE SYMPORTER-RELATED"/>
    <property type="match status" value="1"/>
</dbReference>
<dbReference type="InterPro" id="IPR001734">
    <property type="entry name" value="Na/solute_symporter"/>
</dbReference>
<comment type="catalytic activity">
    <reaction evidence="12">
        <text>L-proline(in) + Na(+)(in) = L-proline(out) + Na(+)(out)</text>
        <dbReference type="Rhea" id="RHEA:28967"/>
        <dbReference type="ChEBI" id="CHEBI:29101"/>
        <dbReference type="ChEBI" id="CHEBI:60039"/>
    </reaction>
</comment>
<evidence type="ECO:0000256" key="11">
    <source>
        <dbReference type="ARBA" id="ARBA00023201"/>
    </source>
</evidence>
<dbReference type="InterPro" id="IPR018212">
    <property type="entry name" value="Na/solute_symporter_CS"/>
</dbReference>
<proteinExistence type="inferred from homology"/>
<keyword evidence="4 14" id="KW-1003">Cell membrane</keyword>
<gene>
    <name evidence="15" type="primary">putP</name>
    <name evidence="15" type="ORF">J9317_02075</name>
</gene>
<keyword evidence="7 14" id="KW-1133">Transmembrane helix</keyword>
<reference evidence="15 16" key="1">
    <citation type="submission" date="2021-04" db="EMBL/GenBank/DDBJ databases">
        <title>Metabacillus sp. strain KIGAM252 whole genome sequence.</title>
        <authorList>
            <person name="Seo M.-J."/>
            <person name="Cho E.-S."/>
            <person name="Hwang C.Y."/>
            <person name="Yoon D.J."/>
        </authorList>
    </citation>
    <scope>NUCLEOTIDE SEQUENCE [LARGE SCALE GENOMIC DNA]</scope>
    <source>
        <strain evidence="15 16">KIGAM252</strain>
    </source>
</reference>
<dbReference type="PROSITE" id="PS50283">
    <property type="entry name" value="NA_SOLUT_SYMP_3"/>
    <property type="match status" value="1"/>
</dbReference>
<keyword evidence="3 14" id="KW-0813">Transport</keyword>
<evidence type="ECO:0000256" key="8">
    <source>
        <dbReference type="ARBA" id="ARBA00023053"/>
    </source>
</evidence>
<dbReference type="Pfam" id="PF00474">
    <property type="entry name" value="SSF"/>
    <property type="match status" value="1"/>
</dbReference>
<feature type="transmembrane region" description="Helical" evidence="14">
    <location>
        <begin position="36"/>
        <end position="53"/>
    </location>
</feature>
<evidence type="ECO:0000256" key="9">
    <source>
        <dbReference type="ARBA" id="ARBA00023065"/>
    </source>
</evidence>
<feature type="transmembrane region" description="Helical" evidence="14">
    <location>
        <begin position="126"/>
        <end position="151"/>
    </location>
</feature>
<feature type="transmembrane region" description="Helical" evidence="14">
    <location>
        <begin position="392"/>
        <end position="416"/>
    </location>
</feature>
<dbReference type="NCBIfam" id="TIGR02121">
    <property type="entry name" value="Na_Pro_sym"/>
    <property type="match status" value="1"/>
</dbReference>
<dbReference type="InterPro" id="IPR038377">
    <property type="entry name" value="Na/Glc_symporter_sf"/>
</dbReference>
<keyword evidence="14" id="KW-0029">Amino-acid transport</keyword>
<evidence type="ECO:0000256" key="5">
    <source>
        <dbReference type="ARBA" id="ARBA00022692"/>
    </source>
</evidence>
<comment type="function">
    <text evidence="14">Catalyzes the sodium-dependent uptake of extracellular L-proline.</text>
</comment>
<sequence length="493" mass="53307">MEIGVYISLALYFIMMLGIGFYAFKQSTGNVEGYMLGGRGLGPAVTALSAGAADMSGWMLMGLPGEMYSTGLSAMWIAIGLTMGAYANYLILAPRLRTYTIVANNSITIPDFFENRFDDQSKMLRLISGIVIVIFFTVYCSAGMVSGGTLFESSFGLNYTTGMLVTAGVVIIYTLFGGFLAVSLTDFVQGIIMFLALILVPIVALIDLGGFGTTIDQVKEIDPKLLDVFRGTSFLAIVGFLAWGLGYFGQPHIIVRFMAINSIKELKPARRIGMGWMVISIVGALMTGLVGIAYVKANQVNLEDPETIFIKFADLLFHPLITGFLLSAILAAIMSTISSQLLVTASALTEDFYKTFFKRHASDKELVLVGRLSVLLIAVISILLSLKPSGTILSLVGNAWAGFGSAFGPAIVLSLYWKRMTKWGALAGMITGAAVVLIWLTVPGLTDFLYEMIPGFFLSLIAVIVVSKMTAEPSEKVKENFTEMETVLARETK</sequence>
<dbReference type="Proteomes" id="UP000682403">
    <property type="component" value="Unassembled WGS sequence"/>
</dbReference>
<evidence type="ECO:0000256" key="4">
    <source>
        <dbReference type="ARBA" id="ARBA00022475"/>
    </source>
</evidence>
<protein>
    <recommendedName>
        <fullName evidence="14">Sodium/proline symporter</fullName>
    </recommendedName>
    <alternativeName>
        <fullName evidence="14">Proline permease</fullName>
    </alternativeName>
</protein>
<keyword evidence="9 14" id="KW-0406">Ion transport</keyword>
<keyword evidence="5 14" id="KW-0812">Transmembrane</keyword>
<feature type="transmembrane region" description="Helical" evidence="14">
    <location>
        <begin position="73"/>
        <end position="92"/>
    </location>
</feature>
<name>A0ABS5LA12_9BACI</name>
<evidence type="ECO:0000256" key="10">
    <source>
        <dbReference type="ARBA" id="ARBA00023136"/>
    </source>
</evidence>
<dbReference type="InterPro" id="IPR011851">
    <property type="entry name" value="Na/Pro_symporter"/>
</dbReference>
<dbReference type="NCBIfam" id="TIGR00813">
    <property type="entry name" value="sss"/>
    <property type="match status" value="1"/>
</dbReference>
<evidence type="ECO:0000313" key="15">
    <source>
        <dbReference type="EMBL" id="MBS2967560.1"/>
    </source>
</evidence>
<keyword evidence="8 14" id="KW-0915">Sodium</keyword>
<comment type="subcellular location">
    <subcellularLocation>
        <location evidence="1 14">Cell membrane</location>
        <topology evidence="1 14">Multi-pass membrane protein</topology>
    </subcellularLocation>
</comment>
<keyword evidence="11 14" id="KW-0739">Sodium transport</keyword>
<feature type="transmembrane region" description="Helical" evidence="14">
    <location>
        <begin position="163"/>
        <end position="184"/>
    </location>
</feature>
<evidence type="ECO:0000256" key="2">
    <source>
        <dbReference type="ARBA" id="ARBA00006434"/>
    </source>
</evidence>
<keyword evidence="16" id="KW-1185">Reference proteome</keyword>
<feature type="transmembrane region" description="Helical" evidence="14">
    <location>
        <begin position="6"/>
        <end position="24"/>
    </location>
</feature>
<evidence type="ECO:0000256" key="6">
    <source>
        <dbReference type="ARBA" id="ARBA00022847"/>
    </source>
</evidence>
<feature type="transmembrane region" description="Helical" evidence="14">
    <location>
        <begin position="448"/>
        <end position="466"/>
    </location>
</feature>
<comment type="similarity">
    <text evidence="2 13">Belongs to the sodium:solute symporter (SSF) (TC 2.A.21) family.</text>
</comment>
<feature type="transmembrane region" description="Helical" evidence="14">
    <location>
        <begin position="276"/>
        <end position="295"/>
    </location>
</feature>
<dbReference type="RefSeq" id="WP_211556095.1">
    <property type="nucleotide sequence ID" value="NZ_JAGVRK010000001.1"/>
</dbReference>
<evidence type="ECO:0000256" key="3">
    <source>
        <dbReference type="ARBA" id="ARBA00022448"/>
    </source>
</evidence>
<keyword evidence="6 14" id="KW-0769">Symport</keyword>
<evidence type="ECO:0000256" key="7">
    <source>
        <dbReference type="ARBA" id="ARBA00022989"/>
    </source>
</evidence>
<comment type="caution">
    <text evidence="15">The sequence shown here is derived from an EMBL/GenBank/DDBJ whole genome shotgun (WGS) entry which is preliminary data.</text>
</comment>
<dbReference type="PROSITE" id="PS00456">
    <property type="entry name" value="NA_SOLUT_SYMP_1"/>
    <property type="match status" value="1"/>
</dbReference>
<feature type="transmembrane region" description="Helical" evidence="14">
    <location>
        <begin position="233"/>
        <end position="255"/>
    </location>
</feature>
<feature type="transmembrane region" description="Helical" evidence="14">
    <location>
        <begin position="366"/>
        <end position="386"/>
    </location>
</feature>
<evidence type="ECO:0000256" key="12">
    <source>
        <dbReference type="ARBA" id="ARBA00033708"/>
    </source>
</evidence>
<organism evidence="15 16">
    <name type="scientific">Metabacillus flavus</name>
    <dbReference type="NCBI Taxonomy" id="2823519"/>
    <lineage>
        <taxon>Bacteria</taxon>
        <taxon>Bacillati</taxon>
        <taxon>Bacillota</taxon>
        <taxon>Bacilli</taxon>
        <taxon>Bacillales</taxon>
        <taxon>Bacillaceae</taxon>
        <taxon>Metabacillus</taxon>
    </lineage>
</organism>
<evidence type="ECO:0000256" key="1">
    <source>
        <dbReference type="ARBA" id="ARBA00004651"/>
    </source>
</evidence>
<feature type="transmembrane region" description="Helical" evidence="14">
    <location>
        <begin position="191"/>
        <end position="213"/>
    </location>
</feature>
<evidence type="ECO:0000313" key="16">
    <source>
        <dbReference type="Proteomes" id="UP000682403"/>
    </source>
</evidence>
<evidence type="ECO:0000256" key="13">
    <source>
        <dbReference type="RuleBase" id="RU362091"/>
    </source>
</evidence>
<feature type="transmembrane region" description="Helical" evidence="14">
    <location>
        <begin position="315"/>
        <end position="345"/>
    </location>
</feature>
<keyword evidence="10 14" id="KW-0472">Membrane</keyword>